<gene>
    <name evidence="2" type="ORF">D2A34_18185</name>
</gene>
<evidence type="ECO:0000313" key="3">
    <source>
        <dbReference type="Proteomes" id="UP000265930"/>
    </source>
</evidence>
<dbReference type="InterPro" id="IPR002611">
    <property type="entry name" value="IstB_ATP-bd"/>
</dbReference>
<dbReference type="InterPro" id="IPR003593">
    <property type="entry name" value="AAA+_ATPase"/>
</dbReference>
<comment type="caution">
    <text evidence="2">The sequence shown here is derived from an EMBL/GenBank/DDBJ whole genome shotgun (WGS) entry which is preliminary data.</text>
</comment>
<feature type="domain" description="AAA+ ATPase" evidence="1">
    <location>
        <begin position="111"/>
        <end position="234"/>
    </location>
</feature>
<dbReference type="PANTHER" id="PTHR30050">
    <property type="entry name" value="CHROMOSOMAL REPLICATION INITIATOR PROTEIN DNAA"/>
    <property type="match status" value="1"/>
</dbReference>
<dbReference type="GO" id="GO:0005524">
    <property type="term" value="F:ATP binding"/>
    <property type="evidence" value="ECO:0007669"/>
    <property type="project" value="InterPro"/>
</dbReference>
<accession>A0A399IKL8</accession>
<dbReference type="Proteomes" id="UP000265930">
    <property type="component" value="Unassembled WGS sequence"/>
</dbReference>
<sequence>MQKVRESSTSKYQNGDQEQVPILKGMSQCKCELCNDTGFIIKRQENSQPLMTPCKCLEIEKVKRLWNNSGINIDNFNKNFSNFEEWSMKSKEMKAKATDYYKSFNEIRGERRNSILFCGNPGSGKTHIALALANNFLKKNIKVIYMSYRDVITSLKQNMLDEEFYKKTLSRYQTCEILLLDDLYKGKVNETDVNIMFELVNYRYLNHLPIIVSTEFTIEKLLSFDEAIGSRIYEMAKDFIVEIEGTKNNYRLK</sequence>
<organism evidence="2 3">
    <name type="scientific">Clostridium chromiireducens</name>
    <dbReference type="NCBI Taxonomy" id="225345"/>
    <lineage>
        <taxon>Bacteria</taxon>
        <taxon>Bacillati</taxon>
        <taxon>Bacillota</taxon>
        <taxon>Clostridia</taxon>
        <taxon>Eubacteriales</taxon>
        <taxon>Clostridiaceae</taxon>
        <taxon>Clostridium</taxon>
    </lineage>
</organism>
<dbReference type="Pfam" id="PF01695">
    <property type="entry name" value="IstB_IS21"/>
    <property type="match status" value="1"/>
</dbReference>
<dbReference type="Gene3D" id="3.40.50.300">
    <property type="entry name" value="P-loop containing nucleotide triphosphate hydrolases"/>
    <property type="match status" value="1"/>
</dbReference>
<dbReference type="NCBIfam" id="NF005378">
    <property type="entry name" value="PRK06921.1"/>
    <property type="match status" value="1"/>
</dbReference>
<dbReference type="PANTHER" id="PTHR30050:SF10">
    <property type="entry name" value="PHAGE-LIKE ELEMENT PBSX PROTEIN XKDC"/>
    <property type="match status" value="1"/>
</dbReference>
<reference evidence="2 3" key="1">
    <citation type="submission" date="2018-08" db="EMBL/GenBank/DDBJ databases">
        <title>Genome of Clostridium chromiireducens C1, DSM12136.</title>
        <authorList>
            <person name="Xing M."/>
            <person name="Wei Y."/>
            <person name="Ang E.L."/>
            <person name="Zhao H."/>
            <person name="Zhang Y."/>
        </authorList>
    </citation>
    <scope>NUCLEOTIDE SEQUENCE [LARGE SCALE GENOMIC DNA]</scope>
    <source>
        <strain evidence="2 3">C1</strain>
    </source>
</reference>
<dbReference type="SUPFAM" id="SSF52540">
    <property type="entry name" value="P-loop containing nucleoside triphosphate hydrolases"/>
    <property type="match status" value="1"/>
</dbReference>
<dbReference type="CDD" id="cd00009">
    <property type="entry name" value="AAA"/>
    <property type="match status" value="1"/>
</dbReference>
<dbReference type="GO" id="GO:0006260">
    <property type="term" value="P:DNA replication"/>
    <property type="evidence" value="ECO:0007669"/>
    <property type="project" value="TreeGrafter"/>
</dbReference>
<dbReference type="InterPro" id="IPR027417">
    <property type="entry name" value="P-loop_NTPase"/>
</dbReference>
<dbReference type="EMBL" id="QXDJ01000004">
    <property type="protein sequence ID" value="RII33654.1"/>
    <property type="molecule type" value="Genomic_DNA"/>
</dbReference>
<proteinExistence type="predicted"/>
<dbReference type="AlphaFoldDB" id="A0A399IKL8"/>
<evidence type="ECO:0000313" key="2">
    <source>
        <dbReference type="EMBL" id="RII33654.1"/>
    </source>
</evidence>
<dbReference type="SMART" id="SM00382">
    <property type="entry name" value="AAA"/>
    <property type="match status" value="1"/>
</dbReference>
<name>A0A399IKL8_9CLOT</name>
<evidence type="ECO:0000259" key="1">
    <source>
        <dbReference type="SMART" id="SM00382"/>
    </source>
</evidence>
<protein>
    <submittedName>
        <fullName evidence="2">AAA family ATPase</fullName>
    </submittedName>
</protein>